<organism evidence="3 4">
    <name type="scientific">Sphingobium amiense</name>
    <dbReference type="NCBI Taxonomy" id="135719"/>
    <lineage>
        <taxon>Bacteria</taxon>
        <taxon>Pseudomonadati</taxon>
        <taxon>Pseudomonadota</taxon>
        <taxon>Alphaproteobacteria</taxon>
        <taxon>Sphingomonadales</taxon>
        <taxon>Sphingomonadaceae</taxon>
        <taxon>Sphingobium</taxon>
    </lineage>
</organism>
<dbReference type="AlphaFoldDB" id="A0A494VY28"/>
<dbReference type="GO" id="GO:0009401">
    <property type="term" value="P:phosphoenolpyruvate-dependent sugar phosphotransferase system"/>
    <property type="evidence" value="ECO:0007669"/>
    <property type="project" value="TreeGrafter"/>
</dbReference>
<dbReference type="GO" id="GO:0005886">
    <property type="term" value="C:plasma membrane"/>
    <property type="evidence" value="ECO:0007669"/>
    <property type="project" value="TreeGrafter"/>
</dbReference>
<keyword evidence="4" id="KW-1185">Reference proteome</keyword>
<dbReference type="Pfam" id="PF01380">
    <property type="entry name" value="SIS"/>
    <property type="match status" value="2"/>
</dbReference>
<evidence type="ECO:0000259" key="2">
    <source>
        <dbReference type="PROSITE" id="PS51464"/>
    </source>
</evidence>
<protein>
    <submittedName>
        <fullName evidence="3">SIS domain-containing protein</fullName>
    </submittedName>
</protein>
<dbReference type="EMBL" id="AP018664">
    <property type="protein sequence ID" value="BBD96751.1"/>
    <property type="molecule type" value="Genomic_DNA"/>
</dbReference>
<dbReference type="KEGG" id="sami:SAMIE_1002520"/>
<accession>A0A494VY28</accession>
<dbReference type="Gene3D" id="3.40.50.10490">
    <property type="entry name" value="Glucose-6-phosphate isomerase like protein, domain 1"/>
    <property type="match status" value="2"/>
</dbReference>
<feature type="domain" description="SIS" evidence="2">
    <location>
        <begin position="209"/>
        <end position="353"/>
    </location>
</feature>
<evidence type="ECO:0000313" key="4">
    <source>
        <dbReference type="Proteomes" id="UP000279959"/>
    </source>
</evidence>
<dbReference type="InterPro" id="IPR035466">
    <property type="entry name" value="GlmS/AgaS_SIS"/>
</dbReference>
<dbReference type="PROSITE" id="PS51464">
    <property type="entry name" value="SIS"/>
    <property type="match status" value="2"/>
</dbReference>
<dbReference type="RefSeq" id="WP_232037342.1">
    <property type="nucleotide sequence ID" value="NZ_AP018664.1"/>
</dbReference>
<dbReference type="SUPFAM" id="SSF53697">
    <property type="entry name" value="SIS domain"/>
    <property type="match status" value="1"/>
</dbReference>
<dbReference type="PANTHER" id="PTHR32502">
    <property type="entry name" value="N-ACETYLGALACTOSAMINE PERMEASE II COMPONENT-RELATED"/>
    <property type="match status" value="1"/>
</dbReference>
<reference evidence="3 4" key="1">
    <citation type="submission" date="2018-05" db="EMBL/GenBank/DDBJ databases">
        <title>Complete Genome Sequence of the Nonylphenol-Degrading Bacterium Sphingobium amiense DSM 16289T.</title>
        <authorList>
            <person name="Ootsuka M."/>
            <person name="Nishizawa T."/>
            <person name="Ohta H."/>
        </authorList>
    </citation>
    <scope>NUCLEOTIDE SEQUENCE [LARGE SCALE GENOMIC DNA]</scope>
    <source>
        <strain evidence="3 4">DSM 16289</strain>
    </source>
</reference>
<dbReference type="Proteomes" id="UP000279959">
    <property type="component" value="Chromosome"/>
</dbReference>
<feature type="domain" description="SIS" evidence="2">
    <location>
        <begin position="41"/>
        <end position="192"/>
    </location>
</feature>
<dbReference type="InterPro" id="IPR046348">
    <property type="entry name" value="SIS_dom_sf"/>
</dbReference>
<dbReference type="PANTHER" id="PTHR32502:SF3">
    <property type="entry name" value="D-GALACTOSAMINE-6-PHOSPHATE DEAMINASE AGAS-RELATED"/>
    <property type="match status" value="1"/>
</dbReference>
<evidence type="ECO:0000313" key="3">
    <source>
        <dbReference type="EMBL" id="BBD96751.1"/>
    </source>
</evidence>
<proteinExistence type="predicted"/>
<sequence>MPDVQDTTADWTLREIRQQPLTLRETQKLIDGEGGRIDAFLKPLLARKELRMILAGAGTSAFIGDSLAPFLSRVLGRSVEAIATTDIVSAPHLYLRREAPTLLISFGRSGNSPESSAAIDLADRMIGETYHLIVTCNADGALARLAGPRIATLVLPEATHDRAFAMTSSFTAMMLTALRVLGGPGGAQAATAAIADAIVDLIEGEEDRAARLAAQGFERAVFLGSGVLAGVAREAALKLMELSDGAVATCFDTSLGFRHGPKTFITDRTLAVMFVSSDPLTRRYDRDLLTELLKDGKCGMVIAISTREESCETIRISALEDASDAELALAYIVPAQLLAYQWSLKLGLDPDSPNRSGTVNRVVQGVEIHRPAA</sequence>
<gene>
    <name evidence="3" type="ORF">SAMIE_1002520</name>
</gene>
<dbReference type="InterPro" id="IPR001347">
    <property type="entry name" value="SIS_dom"/>
</dbReference>
<dbReference type="GO" id="GO:0097367">
    <property type="term" value="F:carbohydrate derivative binding"/>
    <property type="evidence" value="ECO:0007669"/>
    <property type="project" value="InterPro"/>
</dbReference>
<dbReference type="GO" id="GO:1901135">
    <property type="term" value="P:carbohydrate derivative metabolic process"/>
    <property type="evidence" value="ECO:0007669"/>
    <property type="project" value="InterPro"/>
</dbReference>
<evidence type="ECO:0000256" key="1">
    <source>
        <dbReference type="ARBA" id="ARBA00022737"/>
    </source>
</evidence>
<name>A0A494VY28_9SPHN</name>
<dbReference type="InterPro" id="IPR050303">
    <property type="entry name" value="GatZ_KbaZ_carbometab"/>
</dbReference>
<keyword evidence="1" id="KW-0677">Repeat</keyword>
<dbReference type="CDD" id="cd05008">
    <property type="entry name" value="SIS_GlmS_GlmD_1"/>
    <property type="match status" value="1"/>
</dbReference>